<gene>
    <name evidence="5" type="ORF">A4R43_22070</name>
</gene>
<keyword evidence="2" id="KW-0808">Transferase</keyword>
<keyword evidence="3" id="KW-0949">S-adenosyl-L-methionine</keyword>
<evidence type="ECO:0000313" key="5">
    <source>
        <dbReference type="EMBL" id="AXB44854.1"/>
    </source>
</evidence>
<evidence type="ECO:0000313" key="6">
    <source>
        <dbReference type="Proteomes" id="UP000250434"/>
    </source>
</evidence>
<dbReference type="GO" id="GO:0008757">
    <property type="term" value="F:S-adenosylmethionine-dependent methyltransferase activity"/>
    <property type="evidence" value="ECO:0007669"/>
    <property type="project" value="InterPro"/>
</dbReference>
<feature type="domain" description="Methyltransferase type 11" evidence="4">
    <location>
        <begin position="57"/>
        <end position="158"/>
    </location>
</feature>
<accession>A0A344L9Y0</accession>
<dbReference type="OrthoDB" id="3382693at2"/>
<organism evidence="5 6">
    <name type="scientific">Amycolatopsis albispora</name>
    <dbReference type="NCBI Taxonomy" id="1804986"/>
    <lineage>
        <taxon>Bacteria</taxon>
        <taxon>Bacillati</taxon>
        <taxon>Actinomycetota</taxon>
        <taxon>Actinomycetes</taxon>
        <taxon>Pseudonocardiales</taxon>
        <taxon>Pseudonocardiaceae</taxon>
        <taxon>Amycolatopsis</taxon>
    </lineage>
</organism>
<dbReference type="InterPro" id="IPR029063">
    <property type="entry name" value="SAM-dependent_MTases_sf"/>
</dbReference>
<name>A0A344L9Y0_9PSEU</name>
<dbReference type="RefSeq" id="WP_113694113.1">
    <property type="nucleotide sequence ID" value="NZ_CP015163.1"/>
</dbReference>
<evidence type="ECO:0000259" key="4">
    <source>
        <dbReference type="Pfam" id="PF08241"/>
    </source>
</evidence>
<evidence type="ECO:0000256" key="1">
    <source>
        <dbReference type="ARBA" id="ARBA00022603"/>
    </source>
</evidence>
<reference evidence="5 6" key="1">
    <citation type="submission" date="2016-04" db="EMBL/GenBank/DDBJ databases">
        <title>Complete genome sequence and analysis of deep-sea sediment isolate, Amycolatopsis sp. WP1.</title>
        <authorList>
            <person name="Wang H."/>
            <person name="Chen S."/>
            <person name="Wu Q."/>
        </authorList>
    </citation>
    <scope>NUCLEOTIDE SEQUENCE [LARGE SCALE GENOMIC DNA]</scope>
    <source>
        <strain evidence="5 6">WP1</strain>
    </source>
</reference>
<proteinExistence type="predicted"/>
<dbReference type="PANTHER" id="PTHR43464">
    <property type="entry name" value="METHYLTRANSFERASE"/>
    <property type="match status" value="1"/>
</dbReference>
<dbReference type="SUPFAM" id="SSF53335">
    <property type="entry name" value="S-adenosyl-L-methionine-dependent methyltransferases"/>
    <property type="match status" value="1"/>
</dbReference>
<dbReference type="KEGG" id="aab:A4R43_22070"/>
<dbReference type="PANTHER" id="PTHR43464:SF19">
    <property type="entry name" value="UBIQUINONE BIOSYNTHESIS O-METHYLTRANSFERASE, MITOCHONDRIAL"/>
    <property type="match status" value="1"/>
</dbReference>
<dbReference type="InterPro" id="IPR013216">
    <property type="entry name" value="Methyltransf_11"/>
</dbReference>
<dbReference type="EMBL" id="CP015163">
    <property type="protein sequence ID" value="AXB44854.1"/>
    <property type="molecule type" value="Genomic_DNA"/>
</dbReference>
<sequence>MASGHQHGHGHGHTHDEMDWAARADRLKVADHLAAEAYAEVAKRLTANLPAEPTVIDIGPGAGGMSAAFAAELRSRGGGTVVLVDAVPELLALAEAAAKEHGGDAVTVQTMLGDAAEVDFAEFRADLVWASFVVHHLPDQQAALARIASAVRPGGLLAVSEGGLEPQNLPWDLGVGEPGLEHRLHAVRAKWFAALRAGMDGVVRMPYGWGTALAKAGLTDVGRFSYLVDQPVAPNSDVAAYVVERIRFMAEIAGDDLDESDRDAIARLLDLNGPDYVGARDDLFVLDTRTVHHGRAG</sequence>
<protein>
    <submittedName>
        <fullName evidence="5">Methylase</fullName>
    </submittedName>
</protein>
<dbReference type="AlphaFoldDB" id="A0A344L9Y0"/>
<evidence type="ECO:0000256" key="2">
    <source>
        <dbReference type="ARBA" id="ARBA00022679"/>
    </source>
</evidence>
<dbReference type="Pfam" id="PF08241">
    <property type="entry name" value="Methyltransf_11"/>
    <property type="match status" value="1"/>
</dbReference>
<evidence type="ECO:0000256" key="3">
    <source>
        <dbReference type="ARBA" id="ARBA00022691"/>
    </source>
</evidence>
<dbReference type="Proteomes" id="UP000250434">
    <property type="component" value="Chromosome"/>
</dbReference>
<keyword evidence="6" id="KW-1185">Reference proteome</keyword>
<dbReference type="GO" id="GO:0032259">
    <property type="term" value="P:methylation"/>
    <property type="evidence" value="ECO:0007669"/>
    <property type="project" value="UniProtKB-KW"/>
</dbReference>
<keyword evidence="1 5" id="KW-0489">Methyltransferase</keyword>
<dbReference type="Gene3D" id="3.40.50.150">
    <property type="entry name" value="Vaccinia Virus protein VP39"/>
    <property type="match status" value="1"/>
</dbReference>
<dbReference type="CDD" id="cd02440">
    <property type="entry name" value="AdoMet_MTases"/>
    <property type="match status" value="1"/>
</dbReference>